<dbReference type="GO" id="GO:0004252">
    <property type="term" value="F:serine-type endopeptidase activity"/>
    <property type="evidence" value="ECO:0007669"/>
    <property type="project" value="InterPro"/>
</dbReference>
<keyword evidence="5 7" id="KW-0378">Hydrolase</keyword>
<protein>
    <recommendedName>
        <fullName evidence="4 7">Signal peptidase I</fullName>
        <ecNumber evidence="3 7">3.4.21.89</ecNumber>
    </recommendedName>
</protein>
<evidence type="ECO:0000256" key="3">
    <source>
        <dbReference type="ARBA" id="ARBA00013208"/>
    </source>
</evidence>
<evidence type="ECO:0000313" key="9">
    <source>
        <dbReference type="EMBL" id="VFP83656.1"/>
    </source>
</evidence>
<dbReference type="InterPro" id="IPR019533">
    <property type="entry name" value="Peptidase_S26"/>
</dbReference>
<comment type="similarity">
    <text evidence="2 7">Belongs to the peptidase S26 family.</text>
</comment>
<dbReference type="OrthoDB" id="9815782at2"/>
<dbReference type="PANTHER" id="PTHR43390:SF1">
    <property type="entry name" value="CHLOROPLAST PROCESSING PEPTIDASE"/>
    <property type="match status" value="1"/>
</dbReference>
<dbReference type="PANTHER" id="PTHR43390">
    <property type="entry name" value="SIGNAL PEPTIDASE I"/>
    <property type="match status" value="1"/>
</dbReference>
<dbReference type="Pfam" id="PF10502">
    <property type="entry name" value="Peptidase_S26"/>
    <property type="match status" value="1"/>
</dbReference>
<dbReference type="InterPro" id="IPR036286">
    <property type="entry name" value="LexA/Signal_pep-like_sf"/>
</dbReference>
<dbReference type="CDD" id="cd06530">
    <property type="entry name" value="S26_SPase_I"/>
    <property type="match status" value="1"/>
</dbReference>
<name>A0A451DBF3_9GAMM</name>
<proteinExistence type="inferred from homology"/>
<keyword evidence="7" id="KW-0472">Membrane</keyword>
<evidence type="ECO:0000256" key="4">
    <source>
        <dbReference type="ARBA" id="ARBA00019232"/>
    </source>
</evidence>
<dbReference type="GO" id="GO:0009003">
    <property type="term" value="F:signal peptidase activity"/>
    <property type="evidence" value="ECO:0007669"/>
    <property type="project" value="UniProtKB-EC"/>
</dbReference>
<dbReference type="GO" id="GO:0006465">
    <property type="term" value="P:signal peptide processing"/>
    <property type="evidence" value="ECO:0007669"/>
    <property type="project" value="InterPro"/>
</dbReference>
<evidence type="ECO:0000256" key="5">
    <source>
        <dbReference type="ARBA" id="ARBA00022801"/>
    </source>
</evidence>
<evidence type="ECO:0000256" key="7">
    <source>
        <dbReference type="RuleBase" id="RU362042"/>
    </source>
</evidence>
<dbReference type="SUPFAM" id="SSF51306">
    <property type="entry name" value="LexA/Signal peptidase"/>
    <property type="match status" value="1"/>
</dbReference>
<dbReference type="GO" id="GO:0016020">
    <property type="term" value="C:membrane"/>
    <property type="evidence" value="ECO:0007669"/>
    <property type="project" value="UniProtKB-SubCell"/>
</dbReference>
<dbReference type="PROSITE" id="PS00760">
    <property type="entry name" value="SPASE_I_2"/>
    <property type="match status" value="1"/>
</dbReference>
<dbReference type="EMBL" id="LR217717">
    <property type="protein sequence ID" value="VFP83656.1"/>
    <property type="molecule type" value="Genomic_DNA"/>
</dbReference>
<keyword evidence="7" id="KW-0645">Protease</keyword>
<dbReference type="AlphaFoldDB" id="A0A451DBF3"/>
<organism evidence="9 10">
    <name type="scientific">Buchnera aphidicola</name>
    <name type="common">Cinara laricifoliae</name>
    <dbReference type="NCBI Taxonomy" id="2518977"/>
    <lineage>
        <taxon>Bacteria</taxon>
        <taxon>Pseudomonadati</taxon>
        <taxon>Pseudomonadota</taxon>
        <taxon>Gammaproteobacteria</taxon>
        <taxon>Enterobacterales</taxon>
        <taxon>Erwiniaceae</taxon>
        <taxon>Buchnera</taxon>
    </lineage>
</organism>
<dbReference type="InterPro" id="IPR019757">
    <property type="entry name" value="Pept_S26A_signal_pept_1_Lys-AS"/>
</dbReference>
<keyword evidence="7" id="KW-1133">Transmembrane helix</keyword>
<feature type="transmembrane region" description="Helical" evidence="7">
    <location>
        <begin position="46"/>
        <end position="65"/>
    </location>
</feature>
<feature type="transmembrane region" description="Helical" evidence="7">
    <location>
        <begin position="6"/>
        <end position="25"/>
    </location>
</feature>
<evidence type="ECO:0000256" key="2">
    <source>
        <dbReference type="ARBA" id="ARBA00009370"/>
    </source>
</evidence>
<gene>
    <name evidence="9" type="primary">lepB</name>
    <name evidence="9" type="ORF">BUCILAFE3058_172</name>
</gene>
<feature type="domain" description="Peptidase S26" evidence="8">
    <location>
        <begin position="47"/>
        <end position="274"/>
    </location>
</feature>
<evidence type="ECO:0000256" key="1">
    <source>
        <dbReference type="ARBA" id="ARBA00000677"/>
    </source>
</evidence>
<dbReference type="RefSeq" id="WP_154061512.1">
    <property type="nucleotide sequence ID" value="NZ_LR217717.1"/>
</dbReference>
<dbReference type="PROSITE" id="PS00761">
    <property type="entry name" value="SPASE_I_3"/>
    <property type="match status" value="1"/>
</dbReference>
<feature type="active site" evidence="6">
    <location>
        <position position="129"/>
    </location>
</feature>
<comment type="catalytic activity">
    <reaction evidence="1 7">
        <text>Cleavage of hydrophobic, N-terminal signal or leader sequences from secreted and periplasmic proteins.</text>
        <dbReference type="EC" id="3.4.21.89"/>
    </reaction>
</comment>
<sequence length="297" mass="35930">MEFLKQYALIIVTGIIGIFWVFYYISSSYFNFFKKKNMYNKILSNNINYIFPIMVLICIIRFLAYEPFKIFYNSMNPTLLSGDYIIIQKFSYITNNVYKKNIMIQSYQPKRNDIIIFQSPNDCTSKYIKRIIGMPGDTVTYNPFKKIIYVITKKNTKYIFFPRKKIDINIISNNLIPNNKNFNNRYINTYRSLKIEQYQEKFKKNIHNILIIHGMKNFLHPLYKQSNKQKKWTWIIPDNKYFVIGDNRDKSSDSRFWGLISKKHILGKAKYIWFSIDISNKNWLKKIRFHRIFQKIL</sequence>
<dbReference type="EC" id="3.4.21.89" evidence="3 7"/>
<feature type="active site" evidence="6">
    <location>
        <position position="74"/>
    </location>
</feature>
<dbReference type="Proteomes" id="UP000294349">
    <property type="component" value="Chromosome"/>
</dbReference>
<reference evidence="9 10" key="1">
    <citation type="submission" date="2019-02" db="EMBL/GenBank/DDBJ databases">
        <authorList>
            <person name="Manzano-Marin A."/>
            <person name="Manzano-Marin A."/>
        </authorList>
    </citation>
    <scope>NUCLEOTIDE SEQUENCE [LARGE SCALE GENOMIC DNA]</scope>
    <source>
        <strain evidence="9 10">BuCilaricifoliae</strain>
    </source>
</reference>
<comment type="subcellular location">
    <subcellularLocation>
        <location evidence="7">Membrane</location>
        <topology evidence="7">Multi-pass membrane protein</topology>
    </subcellularLocation>
</comment>
<dbReference type="InterPro" id="IPR000223">
    <property type="entry name" value="Pept_S26A_signal_pept_1"/>
</dbReference>
<keyword evidence="7" id="KW-0812">Transmembrane</keyword>
<dbReference type="InterPro" id="IPR019758">
    <property type="entry name" value="Pept_S26A_signal_pept_1_CS"/>
</dbReference>
<evidence type="ECO:0000256" key="6">
    <source>
        <dbReference type="PIRSR" id="PIRSR600223-1"/>
    </source>
</evidence>
<accession>A0A451DBF3</accession>
<dbReference type="Gene3D" id="2.10.109.10">
    <property type="entry name" value="Umud Fragment, subunit A"/>
    <property type="match status" value="1"/>
</dbReference>
<dbReference type="NCBIfam" id="TIGR02227">
    <property type="entry name" value="sigpep_I_bact"/>
    <property type="match status" value="1"/>
</dbReference>
<dbReference type="PRINTS" id="PR00727">
    <property type="entry name" value="LEADERPTASE"/>
</dbReference>
<evidence type="ECO:0000259" key="8">
    <source>
        <dbReference type="Pfam" id="PF10502"/>
    </source>
</evidence>
<evidence type="ECO:0000313" key="10">
    <source>
        <dbReference type="Proteomes" id="UP000294349"/>
    </source>
</evidence>